<sequence length="52" mass="5508">MPHAAQGIGGQTVVYSTISTAIAALKSGDHIVITAGTYRETLRFPMRAGLYD</sequence>
<accession>A0A6S7BR27</accession>
<dbReference type="Proteomes" id="UP000494365">
    <property type="component" value="Unassembled WGS sequence"/>
</dbReference>
<dbReference type="EMBL" id="CADIKK010000103">
    <property type="protein sequence ID" value="CAB3810235.1"/>
    <property type="molecule type" value="Genomic_DNA"/>
</dbReference>
<proteinExistence type="predicted"/>
<dbReference type="InterPro" id="IPR012334">
    <property type="entry name" value="Pectin_lyas_fold"/>
</dbReference>
<name>A0A6S7BR27_9BURK</name>
<gene>
    <name evidence="1" type="ORF">LMG28614_07237</name>
</gene>
<evidence type="ECO:0000313" key="2">
    <source>
        <dbReference type="Proteomes" id="UP000494365"/>
    </source>
</evidence>
<keyword evidence="2" id="KW-1185">Reference proteome</keyword>
<evidence type="ECO:0000313" key="1">
    <source>
        <dbReference type="EMBL" id="CAB3810235.1"/>
    </source>
</evidence>
<protein>
    <recommendedName>
        <fullName evidence="3">DUF1565 domain-containing protein</fullName>
    </recommendedName>
</protein>
<evidence type="ECO:0008006" key="3">
    <source>
        <dbReference type="Google" id="ProtNLM"/>
    </source>
</evidence>
<reference evidence="1 2" key="1">
    <citation type="submission" date="2020-04" db="EMBL/GenBank/DDBJ databases">
        <authorList>
            <person name="De Canck E."/>
        </authorList>
    </citation>
    <scope>NUCLEOTIDE SEQUENCE [LARGE SCALE GENOMIC DNA]</scope>
    <source>
        <strain evidence="1 2">LMG 28614</strain>
    </source>
</reference>
<dbReference type="AlphaFoldDB" id="A0A6S7BR27"/>
<dbReference type="InterPro" id="IPR011050">
    <property type="entry name" value="Pectin_lyase_fold/virulence"/>
</dbReference>
<dbReference type="Gene3D" id="2.160.20.10">
    <property type="entry name" value="Single-stranded right-handed beta-helix, Pectin lyase-like"/>
    <property type="match status" value="1"/>
</dbReference>
<dbReference type="SUPFAM" id="SSF51126">
    <property type="entry name" value="Pectin lyase-like"/>
    <property type="match status" value="1"/>
</dbReference>
<organism evidence="1 2">
    <name type="scientific">Paraburkholderia ultramafica</name>
    <dbReference type="NCBI Taxonomy" id="1544867"/>
    <lineage>
        <taxon>Bacteria</taxon>
        <taxon>Pseudomonadati</taxon>
        <taxon>Pseudomonadota</taxon>
        <taxon>Betaproteobacteria</taxon>
        <taxon>Burkholderiales</taxon>
        <taxon>Burkholderiaceae</taxon>
        <taxon>Paraburkholderia</taxon>
    </lineage>
</organism>